<evidence type="ECO:0000313" key="1">
    <source>
        <dbReference type="EMBL" id="XDV10761.1"/>
    </source>
</evidence>
<dbReference type="RefSeq" id="WP_369744138.1">
    <property type="nucleotide sequence ID" value="NZ_CP165718.1"/>
</dbReference>
<name>A0AB39XC21_9GAMM</name>
<proteinExistence type="predicted"/>
<sequence>MPVPFCACNSQYIDAKYTLLHSVTNGGESMGNAYKADIEAFDALRYLFKQLTASNHANSASARHRAPHDLNNE</sequence>
<organism evidence="1">
    <name type="scientific">Pseudidiomarina sp. PP-1MA</name>
    <dbReference type="NCBI Taxonomy" id="3237706"/>
    <lineage>
        <taxon>Bacteria</taxon>
        <taxon>Pseudomonadati</taxon>
        <taxon>Pseudomonadota</taxon>
        <taxon>Gammaproteobacteria</taxon>
        <taxon>Alteromonadales</taxon>
        <taxon>Idiomarinaceae</taxon>
        <taxon>Pseudidiomarina</taxon>
    </lineage>
</organism>
<dbReference type="AlphaFoldDB" id="A0AB39XC21"/>
<gene>
    <name evidence="1" type="ORF">AB8S08_06160</name>
</gene>
<accession>A0AB39XC21</accession>
<protein>
    <submittedName>
        <fullName evidence="1">Uncharacterized protein</fullName>
    </submittedName>
</protein>
<dbReference type="EMBL" id="CP165718">
    <property type="protein sequence ID" value="XDV10761.1"/>
    <property type="molecule type" value="Genomic_DNA"/>
</dbReference>
<reference evidence="1" key="1">
    <citation type="submission" date="2024-07" db="EMBL/GenBank/DDBJ databases">
        <title>Whole genome sequence of bacterial strains from algal surface.</title>
        <authorList>
            <person name="Kumar P."/>
        </authorList>
    </citation>
    <scope>NUCLEOTIDE SEQUENCE</scope>
    <source>
        <strain evidence="1">PP-1MA</strain>
    </source>
</reference>